<evidence type="ECO:0000313" key="3">
    <source>
        <dbReference type="Proteomes" id="UP000298493"/>
    </source>
</evidence>
<sequence length="132" mass="14125">MQFSSSLLWTLPFFHFSLAAKADATVAAEPAAPEATPSDCQNLGPWRPTNYHSIATCPLTSGNRYDCPGTAFLIHTGSTITVSSGDSPVDWIINCRGGGWTQIHCARNNAKDFTIPACKNGVDGQVQIVARN</sequence>
<gene>
    <name evidence="2" type="ORF">E6O75_ATG10224</name>
</gene>
<reference evidence="2 3" key="1">
    <citation type="submission" date="2019-04" db="EMBL/GenBank/DDBJ databases">
        <title>High contiguity whole genome sequence and gene annotation resource for two Venturia nashicola isolates.</title>
        <authorList>
            <person name="Prokchorchik M."/>
            <person name="Won K."/>
            <person name="Lee Y."/>
            <person name="Choi E.D."/>
            <person name="Segonzac C."/>
            <person name="Sohn K.H."/>
        </authorList>
    </citation>
    <scope>NUCLEOTIDE SEQUENCE [LARGE SCALE GENOMIC DNA]</scope>
    <source>
        <strain evidence="2 3">PRI2</strain>
    </source>
</reference>
<protein>
    <submittedName>
        <fullName evidence="2">Uncharacterized protein</fullName>
    </submittedName>
</protein>
<accession>A0A4Z1NGK1</accession>
<dbReference type="AlphaFoldDB" id="A0A4Z1NGK1"/>
<evidence type="ECO:0000313" key="2">
    <source>
        <dbReference type="EMBL" id="TID12871.1"/>
    </source>
</evidence>
<dbReference type="Proteomes" id="UP000298493">
    <property type="component" value="Unassembled WGS sequence"/>
</dbReference>
<evidence type="ECO:0000256" key="1">
    <source>
        <dbReference type="SAM" id="SignalP"/>
    </source>
</evidence>
<organism evidence="2 3">
    <name type="scientific">Venturia nashicola</name>
    <dbReference type="NCBI Taxonomy" id="86259"/>
    <lineage>
        <taxon>Eukaryota</taxon>
        <taxon>Fungi</taxon>
        <taxon>Dikarya</taxon>
        <taxon>Ascomycota</taxon>
        <taxon>Pezizomycotina</taxon>
        <taxon>Dothideomycetes</taxon>
        <taxon>Pleosporomycetidae</taxon>
        <taxon>Venturiales</taxon>
        <taxon>Venturiaceae</taxon>
        <taxon>Venturia</taxon>
    </lineage>
</organism>
<dbReference type="EMBL" id="SNSC02000032">
    <property type="protein sequence ID" value="TID12871.1"/>
    <property type="molecule type" value="Genomic_DNA"/>
</dbReference>
<name>A0A4Z1NGK1_9PEZI</name>
<keyword evidence="3" id="KW-1185">Reference proteome</keyword>
<keyword evidence="1" id="KW-0732">Signal</keyword>
<feature type="signal peptide" evidence="1">
    <location>
        <begin position="1"/>
        <end position="19"/>
    </location>
</feature>
<proteinExistence type="predicted"/>
<feature type="chain" id="PRO_5021442672" evidence="1">
    <location>
        <begin position="20"/>
        <end position="132"/>
    </location>
</feature>
<comment type="caution">
    <text evidence="2">The sequence shown here is derived from an EMBL/GenBank/DDBJ whole genome shotgun (WGS) entry which is preliminary data.</text>
</comment>